<dbReference type="Pfam" id="PF13727">
    <property type="entry name" value="CoA_binding_3"/>
    <property type="match status" value="1"/>
</dbReference>
<dbReference type="Pfam" id="PF02397">
    <property type="entry name" value="Bac_transf"/>
    <property type="match status" value="1"/>
</dbReference>
<evidence type="ECO:0000256" key="6">
    <source>
        <dbReference type="ARBA" id="ARBA00023136"/>
    </source>
</evidence>
<evidence type="ECO:0000259" key="8">
    <source>
        <dbReference type="Pfam" id="PF02397"/>
    </source>
</evidence>
<proteinExistence type="inferred from homology"/>
<evidence type="ECO:0000256" key="3">
    <source>
        <dbReference type="ARBA" id="ARBA00022679"/>
    </source>
</evidence>
<dbReference type="PANTHER" id="PTHR30576">
    <property type="entry name" value="COLANIC BIOSYNTHESIS UDP-GLUCOSE LIPID CARRIER TRANSFERASE"/>
    <property type="match status" value="1"/>
</dbReference>
<evidence type="ECO:0000256" key="5">
    <source>
        <dbReference type="ARBA" id="ARBA00022989"/>
    </source>
</evidence>
<feature type="transmembrane region" description="Helical" evidence="7">
    <location>
        <begin position="67"/>
        <end position="87"/>
    </location>
</feature>
<feature type="transmembrane region" description="Helical" evidence="7">
    <location>
        <begin position="108"/>
        <end position="125"/>
    </location>
</feature>
<keyword evidence="4 7" id="KW-0812">Transmembrane</keyword>
<feature type="transmembrane region" description="Helical" evidence="7">
    <location>
        <begin position="32"/>
        <end position="55"/>
    </location>
</feature>
<dbReference type="RefSeq" id="WP_232402794.1">
    <property type="nucleotide sequence ID" value="NZ_CP102173.1"/>
</dbReference>
<dbReference type="Proteomes" id="UP001316184">
    <property type="component" value="Chromosome"/>
</dbReference>
<evidence type="ECO:0000313" key="10">
    <source>
        <dbReference type="Proteomes" id="UP001316184"/>
    </source>
</evidence>
<comment type="similarity">
    <text evidence="2">Belongs to the bacterial sugar transferase family.</text>
</comment>
<evidence type="ECO:0000256" key="1">
    <source>
        <dbReference type="ARBA" id="ARBA00004141"/>
    </source>
</evidence>
<feature type="transmembrane region" description="Helical" evidence="7">
    <location>
        <begin position="131"/>
        <end position="150"/>
    </location>
</feature>
<protein>
    <submittedName>
        <fullName evidence="9">Sugar transferase</fullName>
    </submittedName>
</protein>
<keyword evidence="6 7" id="KW-0472">Membrane</keyword>
<dbReference type="GO" id="GO:0016740">
    <property type="term" value="F:transferase activity"/>
    <property type="evidence" value="ECO:0007669"/>
    <property type="project" value="UniProtKB-KW"/>
</dbReference>
<feature type="transmembrane region" description="Helical" evidence="7">
    <location>
        <begin position="311"/>
        <end position="330"/>
    </location>
</feature>
<gene>
    <name evidence="9" type="ORF">NQV15_00600</name>
</gene>
<sequence>MDQIQEPDVGVRPANEAHTIGRRANQARYRRGLLITDLLVLAATTGFAQIWHFGIDTDALAKGPFDLSYSALGVVIVASWWATLHFLQTRDIRIIGHGPDEYRRVARATFLMFGWVAILSLMFKWDMSRGYLAIAFPLGLAGLLIGRKGWRMWIRHHRRQGQHLSNVLVVGGTRSGQEMALWFNRHRASGLRVTGVWVPDAETNHNEWLDVPNQFIPVLGNDRNLFDALQIAEADTVIVSDTHHLGHHGLRDLTWQLEGVDIDLMVSPNVMDFSGSRIHVRAVEGMPLIHLEEPQYAEAGEWPKAAFDRTFAFFAVLAFSPLLLAAAAAVKFTSEGPIFYRQRRIGLHGEPFDMLKFRSMRVGADDELAKLIAAQGTSDTPLFKVKNDPRITKVGAFLRRYSIDELPQLLNVLRGDMSVVGPRPQVAAEVELYDDRALRRLAVRPGMTGLWQVSGRSDLSWEDSIRLDTYYVENWSLTADVVILWRTLSAVLKTSGAY</sequence>
<dbReference type="Gene3D" id="3.40.50.720">
    <property type="entry name" value="NAD(P)-binding Rossmann-like Domain"/>
    <property type="match status" value="1"/>
</dbReference>
<comment type="subcellular location">
    <subcellularLocation>
        <location evidence="1">Membrane</location>
        <topology evidence="1">Multi-pass membrane protein</topology>
    </subcellularLocation>
</comment>
<feature type="domain" description="Bacterial sugar transferase" evidence="8">
    <location>
        <begin position="304"/>
        <end position="493"/>
    </location>
</feature>
<keyword evidence="5 7" id="KW-1133">Transmembrane helix</keyword>
<dbReference type="NCBIfam" id="TIGR03025">
    <property type="entry name" value="EPS_sugtrans"/>
    <property type="match status" value="1"/>
</dbReference>
<evidence type="ECO:0000256" key="7">
    <source>
        <dbReference type="SAM" id="Phobius"/>
    </source>
</evidence>
<dbReference type="EMBL" id="CP102173">
    <property type="protein sequence ID" value="UUP13843.1"/>
    <property type="molecule type" value="Genomic_DNA"/>
</dbReference>
<dbReference type="PANTHER" id="PTHR30576:SF10">
    <property type="entry name" value="SLL5057 PROTEIN"/>
    <property type="match status" value="1"/>
</dbReference>
<keyword evidence="10" id="KW-1185">Reference proteome</keyword>
<dbReference type="InterPro" id="IPR017475">
    <property type="entry name" value="EPS_sugar_tfrase"/>
</dbReference>
<evidence type="ECO:0000313" key="9">
    <source>
        <dbReference type="EMBL" id="UUP13843.1"/>
    </source>
</evidence>
<accession>A0ABY5MAY3</accession>
<keyword evidence="3 9" id="KW-0808">Transferase</keyword>
<dbReference type="InterPro" id="IPR003362">
    <property type="entry name" value="Bact_transf"/>
</dbReference>
<name>A0ABY5MAY3_9ACTN</name>
<reference evidence="9 10" key="1">
    <citation type="submission" date="2022-08" db="EMBL/GenBank/DDBJ databases">
        <title>novel species in genus Aeromicrobium.</title>
        <authorList>
            <person name="Ye L."/>
        </authorList>
    </citation>
    <scope>NUCLEOTIDE SEQUENCE [LARGE SCALE GENOMIC DNA]</scope>
    <source>
        <strain evidence="10">zg-Y1379</strain>
    </source>
</reference>
<evidence type="ECO:0000256" key="4">
    <source>
        <dbReference type="ARBA" id="ARBA00022692"/>
    </source>
</evidence>
<evidence type="ECO:0000256" key="2">
    <source>
        <dbReference type="ARBA" id="ARBA00006464"/>
    </source>
</evidence>
<organism evidence="9 10">
    <name type="scientific">Aeromicrobium wangtongii</name>
    <dbReference type="NCBI Taxonomy" id="2969247"/>
    <lineage>
        <taxon>Bacteria</taxon>
        <taxon>Bacillati</taxon>
        <taxon>Actinomycetota</taxon>
        <taxon>Actinomycetes</taxon>
        <taxon>Propionibacteriales</taxon>
        <taxon>Nocardioidaceae</taxon>
        <taxon>Aeromicrobium</taxon>
    </lineage>
</organism>